<protein>
    <submittedName>
        <fullName evidence="2">Glucan synthase-like 3</fullName>
    </submittedName>
</protein>
<feature type="compositionally biased region" description="Basic and acidic residues" evidence="1">
    <location>
        <begin position="1"/>
        <end position="22"/>
    </location>
</feature>
<dbReference type="EMBL" id="BKCP01005983">
    <property type="protein sequence ID" value="GER40869.1"/>
    <property type="molecule type" value="Genomic_DNA"/>
</dbReference>
<dbReference type="Proteomes" id="UP000325081">
    <property type="component" value="Unassembled WGS sequence"/>
</dbReference>
<proteinExistence type="predicted"/>
<feature type="region of interest" description="Disordered" evidence="1">
    <location>
        <begin position="1"/>
        <end position="30"/>
    </location>
</feature>
<evidence type="ECO:0000256" key="1">
    <source>
        <dbReference type="SAM" id="MobiDB-lite"/>
    </source>
</evidence>
<gene>
    <name evidence="2" type="ORF">STAS_17565</name>
</gene>
<reference evidence="3" key="1">
    <citation type="journal article" date="2019" name="Curr. Biol.">
        <title>Genome Sequence of Striga asiatica Provides Insight into the Evolution of Plant Parasitism.</title>
        <authorList>
            <person name="Yoshida S."/>
            <person name="Kim S."/>
            <person name="Wafula E.K."/>
            <person name="Tanskanen J."/>
            <person name="Kim Y.M."/>
            <person name="Honaas L."/>
            <person name="Yang Z."/>
            <person name="Spallek T."/>
            <person name="Conn C.E."/>
            <person name="Ichihashi Y."/>
            <person name="Cheong K."/>
            <person name="Cui S."/>
            <person name="Der J.P."/>
            <person name="Gundlach H."/>
            <person name="Jiao Y."/>
            <person name="Hori C."/>
            <person name="Ishida J.K."/>
            <person name="Kasahara H."/>
            <person name="Kiba T."/>
            <person name="Kim M.S."/>
            <person name="Koo N."/>
            <person name="Laohavisit A."/>
            <person name="Lee Y.H."/>
            <person name="Lumba S."/>
            <person name="McCourt P."/>
            <person name="Mortimer J.C."/>
            <person name="Mutuku J.M."/>
            <person name="Nomura T."/>
            <person name="Sasaki-Sekimoto Y."/>
            <person name="Seto Y."/>
            <person name="Wang Y."/>
            <person name="Wakatake T."/>
            <person name="Sakakibara H."/>
            <person name="Demura T."/>
            <person name="Yamaguchi S."/>
            <person name="Yoneyama K."/>
            <person name="Manabe R.I."/>
            <person name="Nelson D.C."/>
            <person name="Schulman A.H."/>
            <person name="Timko M.P."/>
            <person name="dePamphilis C.W."/>
            <person name="Choi D."/>
            <person name="Shirasu K."/>
        </authorList>
    </citation>
    <scope>NUCLEOTIDE SEQUENCE [LARGE SCALE GENOMIC DNA]</scope>
    <source>
        <strain evidence="3">cv. UVA1</strain>
    </source>
</reference>
<evidence type="ECO:0000313" key="2">
    <source>
        <dbReference type="EMBL" id="GER40869.1"/>
    </source>
</evidence>
<accession>A0A5A7Q6J8</accession>
<evidence type="ECO:0000313" key="3">
    <source>
        <dbReference type="Proteomes" id="UP000325081"/>
    </source>
</evidence>
<keyword evidence="3" id="KW-1185">Reference proteome</keyword>
<sequence length="114" mass="12346">MTEHKHGREVLPSEDGRAREPRGGVPSGGEVWDGWAVEQWSPVAGHRSGIVVSPVSDIVAGTEGGFLRRGRKHFCSLQRDGYRVYTSAFNIFGKGSLPVDTIFANPALCALNKP</sequence>
<name>A0A5A7Q6J8_STRAF</name>
<organism evidence="2 3">
    <name type="scientific">Striga asiatica</name>
    <name type="common">Asiatic witchweed</name>
    <name type="synonym">Buchnera asiatica</name>
    <dbReference type="NCBI Taxonomy" id="4170"/>
    <lineage>
        <taxon>Eukaryota</taxon>
        <taxon>Viridiplantae</taxon>
        <taxon>Streptophyta</taxon>
        <taxon>Embryophyta</taxon>
        <taxon>Tracheophyta</taxon>
        <taxon>Spermatophyta</taxon>
        <taxon>Magnoliopsida</taxon>
        <taxon>eudicotyledons</taxon>
        <taxon>Gunneridae</taxon>
        <taxon>Pentapetalae</taxon>
        <taxon>asterids</taxon>
        <taxon>lamiids</taxon>
        <taxon>Lamiales</taxon>
        <taxon>Orobanchaceae</taxon>
        <taxon>Buchnereae</taxon>
        <taxon>Striga</taxon>
    </lineage>
</organism>
<dbReference type="AlphaFoldDB" id="A0A5A7Q6J8"/>
<comment type="caution">
    <text evidence="2">The sequence shown here is derived from an EMBL/GenBank/DDBJ whole genome shotgun (WGS) entry which is preliminary data.</text>
</comment>